<accession>A0A7J7FYK6</accession>
<sequence length="56" mass="6539">MPHFDMFSYVDPLEVALIKDTLSSDFEFDWEAVMRSLKVFNSNLGNDCRPILTIRI</sequence>
<gene>
    <name evidence="1" type="ORF">HYC85_029408</name>
</gene>
<keyword evidence="2" id="KW-1185">Reference proteome</keyword>
<comment type="caution">
    <text evidence="1">The sequence shown here is derived from an EMBL/GenBank/DDBJ whole genome shotgun (WGS) entry which is preliminary data.</text>
</comment>
<reference evidence="2" key="1">
    <citation type="journal article" date="2020" name="Nat. Commun.">
        <title>Genome assembly of wild tea tree DASZ reveals pedigree and selection history of tea varieties.</title>
        <authorList>
            <person name="Zhang W."/>
            <person name="Zhang Y."/>
            <person name="Qiu H."/>
            <person name="Guo Y."/>
            <person name="Wan H."/>
            <person name="Zhang X."/>
            <person name="Scossa F."/>
            <person name="Alseekh S."/>
            <person name="Zhang Q."/>
            <person name="Wang P."/>
            <person name="Xu L."/>
            <person name="Schmidt M.H."/>
            <person name="Jia X."/>
            <person name="Li D."/>
            <person name="Zhu A."/>
            <person name="Guo F."/>
            <person name="Chen W."/>
            <person name="Ni D."/>
            <person name="Usadel B."/>
            <person name="Fernie A.R."/>
            <person name="Wen W."/>
        </authorList>
    </citation>
    <scope>NUCLEOTIDE SEQUENCE [LARGE SCALE GENOMIC DNA]</scope>
    <source>
        <strain evidence="2">cv. G240</strain>
    </source>
</reference>
<dbReference type="Proteomes" id="UP000593564">
    <property type="component" value="Unassembled WGS sequence"/>
</dbReference>
<name>A0A7J7FYK6_CAMSI</name>
<evidence type="ECO:0000313" key="1">
    <source>
        <dbReference type="EMBL" id="KAF5933237.1"/>
    </source>
</evidence>
<dbReference type="AlphaFoldDB" id="A0A7J7FYK6"/>
<reference evidence="1 2" key="2">
    <citation type="submission" date="2020-07" db="EMBL/GenBank/DDBJ databases">
        <title>Genome assembly of wild tea tree DASZ reveals pedigree and selection history of tea varieties.</title>
        <authorList>
            <person name="Zhang W."/>
        </authorList>
    </citation>
    <scope>NUCLEOTIDE SEQUENCE [LARGE SCALE GENOMIC DNA]</scope>
    <source>
        <strain evidence="2">cv. G240</strain>
        <tissue evidence="1">Leaf</tissue>
    </source>
</reference>
<evidence type="ECO:0000313" key="2">
    <source>
        <dbReference type="Proteomes" id="UP000593564"/>
    </source>
</evidence>
<organism evidence="1 2">
    <name type="scientific">Camellia sinensis</name>
    <name type="common">Tea plant</name>
    <name type="synonym">Thea sinensis</name>
    <dbReference type="NCBI Taxonomy" id="4442"/>
    <lineage>
        <taxon>Eukaryota</taxon>
        <taxon>Viridiplantae</taxon>
        <taxon>Streptophyta</taxon>
        <taxon>Embryophyta</taxon>
        <taxon>Tracheophyta</taxon>
        <taxon>Spermatophyta</taxon>
        <taxon>Magnoliopsida</taxon>
        <taxon>eudicotyledons</taxon>
        <taxon>Gunneridae</taxon>
        <taxon>Pentapetalae</taxon>
        <taxon>asterids</taxon>
        <taxon>Ericales</taxon>
        <taxon>Theaceae</taxon>
        <taxon>Camellia</taxon>
    </lineage>
</organism>
<protein>
    <submittedName>
        <fullName evidence="1">Uncharacterized protein</fullName>
    </submittedName>
</protein>
<dbReference type="EMBL" id="JACBKZ010000014">
    <property type="protein sequence ID" value="KAF5933237.1"/>
    <property type="molecule type" value="Genomic_DNA"/>
</dbReference>
<proteinExistence type="predicted"/>